<keyword evidence="8 16" id="KW-0479">Metal-binding</keyword>
<dbReference type="GO" id="GO:0050660">
    <property type="term" value="F:flavin adenine dinucleotide binding"/>
    <property type="evidence" value="ECO:0007669"/>
    <property type="project" value="UniProtKB-UniRule"/>
</dbReference>
<comment type="cofactor">
    <cofactor evidence="14">
        <name>[2Fe-2S] cluster</name>
        <dbReference type="ChEBI" id="CHEBI:190135"/>
    </cofactor>
</comment>
<dbReference type="InterPro" id="IPR006066">
    <property type="entry name" value="NO2/SO3_Rdtase_FeS/sirohaem_BS"/>
</dbReference>
<evidence type="ECO:0000256" key="1">
    <source>
        <dbReference type="ARBA" id="ARBA00001974"/>
    </source>
</evidence>
<evidence type="ECO:0000256" key="5">
    <source>
        <dbReference type="ARBA" id="ARBA00022617"/>
    </source>
</evidence>
<evidence type="ECO:0000256" key="4">
    <source>
        <dbReference type="ARBA" id="ARBA00022485"/>
    </source>
</evidence>
<evidence type="ECO:0000256" key="15">
    <source>
        <dbReference type="PIRNR" id="PIRNR037149"/>
    </source>
</evidence>
<keyword evidence="4 16" id="KW-0004">4Fe-4S</keyword>
<dbReference type="EC" id="1.7.1.4" evidence="22"/>
<proteinExistence type="inferred from homology"/>
<dbReference type="KEGG" id="plv:ERIC2_c25400"/>
<dbReference type="InterPro" id="IPR036136">
    <property type="entry name" value="Nit/Sulf_reduc_fer-like_dom_sf"/>
</dbReference>
<dbReference type="RefSeq" id="WP_024094544.1">
    <property type="nucleotide sequence ID" value="NC_023134.1"/>
</dbReference>
<feature type="domain" description="NADH-rubredoxin oxidoreductase C-terminal" evidence="21">
    <location>
        <begin position="321"/>
        <end position="388"/>
    </location>
</feature>
<comment type="cofactor">
    <cofactor evidence="1 15">
        <name>FAD</name>
        <dbReference type="ChEBI" id="CHEBI:57692"/>
    </cofactor>
</comment>
<comment type="cofactor">
    <cofactor evidence="16">
        <name>[4Fe-4S] cluster</name>
        <dbReference type="ChEBI" id="CHEBI:49883"/>
    </cofactor>
    <text evidence="16">Binds 1 [4Fe-4S] cluster per subunit.</text>
</comment>
<dbReference type="CDD" id="cd19943">
    <property type="entry name" value="NirB_Fer2_BFD-like_1"/>
    <property type="match status" value="1"/>
</dbReference>
<gene>
    <name evidence="22" type="primary">nasD</name>
    <name evidence="22" type="ORF">ERIC2_c25400</name>
</gene>
<keyword evidence="5 16" id="KW-0349">Heme</keyword>
<dbReference type="FunFam" id="1.10.10.1100:FF:000002">
    <property type="entry name" value="Nitrite reductase large subunit"/>
    <property type="match status" value="1"/>
</dbReference>
<dbReference type="Proteomes" id="UP000029431">
    <property type="component" value="Chromosome"/>
</dbReference>
<dbReference type="GO" id="GO:0020037">
    <property type="term" value="F:heme binding"/>
    <property type="evidence" value="ECO:0007669"/>
    <property type="project" value="InterPro"/>
</dbReference>
<evidence type="ECO:0000256" key="13">
    <source>
        <dbReference type="ARBA" id="ARBA00023063"/>
    </source>
</evidence>
<dbReference type="PRINTS" id="PR00411">
    <property type="entry name" value="PNDRDTASEI"/>
</dbReference>
<dbReference type="CDD" id="cd19944">
    <property type="entry name" value="NirB_Fer2_BFD-like_2"/>
    <property type="match status" value="1"/>
</dbReference>
<keyword evidence="6 15" id="KW-0285">Flavoprotein</keyword>
<dbReference type="InterPro" id="IPR012744">
    <property type="entry name" value="Nitri_red_NirB"/>
</dbReference>
<dbReference type="PRINTS" id="PR00368">
    <property type="entry name" value="FADPNR"/>
</dbReference>
<dbReference type="SUPFAM" id="SSF56014">
    <property type="entry name" value="Nitrite and sulphite reductase 4Fe-4S domain-like"/>
    <property type="match status" value="1"/>
</dbReference>
<dbReference type="InterPro" id="IPR006067">
    <property type="entry name" value="NO2/SO3_Rdtase_4Fe4S_dom"/>
</dbReference>
<keyword evidence="23" id="KW-1185">Reference proteome</keyword>
<evidence type="ECO:0000256" key="2">
    <source>
        <dbReference type="ARBA" id="ARBA00005096"/>
    </source>
</evidence>
<evidence type="ECO:0000259" key="18">
    <source>
        <dbReference type="Pfam" id="PF03460"/>
    </source>
</evidence>
<dbReference type="Pfam" id="PF18267">
    <property type="entry name" value="Rubredoxin_C"/>
    <property type="match status" value="1"/>
</dbReference>
<dbReference type="PANTHER" id="PTHR43809:SF1">
    <property type="entry name" value="NITRITE REDUCTASE (NADH) LARGE SUBUNIT"/>
    <property type="match status" value="1"/>
</dbReference>
<evidence type="ECO:0000256" key="10">
    <source>
        <dbReference type="ARBA" id="ARBA00023002"/>
    </source>
</evidence>
<dbReference type="InterPro" id="IPR017121">
    <property type="entry name" value="Nitrite_Rdtase_lsu"/>
</dbReference>
<evidence type="ECO:0000256" key="16">
    <source>
        <dbReference type="PIRSR" id="PIRSR037149-1"/>
    </source>
</evidence>
<dbReference type="GO" id="GO:0046872">
    <property type="term" value="F:metal ion binding"/>
    <property type="evidence" value="ECO:0007669"/>
    <property type="project" value="UniProtKB-KW"/>
</dbReference>
<dbReference type="Gene3D" id="3.30.413.10">
    <property type="entry name" value="Sulfite Reductase Hemoprotein, domain 1"/>
    <property type="match status" value="1"/>
</dbReference>
<sequence>MPNKQKRKKWLVIGNGMAGMNTVEQVIKLAPDLYDITVIGSEPYPNYNRIQLSYVLEGSKTVEDIVLNDYDWYKNNNIDLHTGRTAEHIDREKKLVRDNLGTAYPYDILLLATGSNPFILPVPGTDLEGVVGFRDISDCNRMMEAAKTYRKAAVIGGGLLGLEAAKGLSKLGMEVTVVHLFDELMERQLDPVASTLLKAELEEQGLRFATGKQTEALTGTDRVQGIRFTDGTELAADFVVMAVGIRPNTALAKASGLEVNRGIIVNDVMQTSDPAIYAVGECNEHRGVCYGLVAPLFEQGQVLAKHLCGIETPGYAGTVLSTKLKISGVDVFSAGEFMDKPGMTVVKMQDDWRRIYKKILLRDNKIVGGVLFGDNSEAPRLQQWIRTGAEMTDAIYASVMGMALEADPGSGVAGMPDEEIVCGCNGVTKGAIVAAIRDNGLTSVDEIKSCTGACRSCGGCKPVVEQILQHTLGDQYDTAASANGICSCTDKSRDEIVAAIREKELKTIQDVMRTLDWKEEEGCSKCRPALNYYLTMLWPAEYQDEKVSRFVNERMHANINKDGTYTVVPRMYGGVTSPDELLRIAEVAKKYEVPCVKMTGGQRLDLIGVKKEDLPKVWEEIDMPSGYAYAKSLRTVKTCVGAAYCRFGTVDSMGMGARLERKMERLDMPAKVKLAVNGCPRNCAESCTKDVGIVGNDGGWEIYVGGNGGIKPRLADLMAKVKTDEEVVEVTQGFIQYYREQANYLERTSEFVERIGLFKIIKEVVDNREQRLKLVARMELALSQVKDPWKEVIDSGKPVRIYMSMPYFRSSDQD</sequence>
<evidence type="ECO:0000313" key="22">
    <source>
        <dbReference type="EMBL" id="AHD06329.1"/>
    </source>
</evidence>
<evidence type="ECO:0000259" key="19">
    <source>
        <dbReference type="Pfam" id="PF04324"/>
    </source>
</evidence>
<dbReference type="GO" id="GO:0042128">
    <property type="term" value="P:nitrate assimilation"/>
    <property type="evidence" value="ECO:0007669"/>
    <property type="project" value="UniProtKB-UniRule"/>
</dbReference>
<reference evidence="22 23" key="1">
    <citation type="journal article" date="2014" name="PLoS ONE">
        <title>How to Kill the Honey Bee Larva: Genomic Potential and Virulence Mechanisms of Paenibacillus larvae.</title>
        <authorList>
            <person name="Djukic M."/>
            <person name="Brzuszkiewicz E."/>
            <person name="Funfhaus A."/>
            <person name="Voss J."/>
            <person name="Gollnow K."/>
            <person name="Poppinga L."/>
            <person name="Liesegang H."/>
            <person name="Garcia-Gonzalez E."/>
            <person name="Genersch E."/>
            <person name="Daniel R."/>
        </authorList>
    </citation>
    <scope>NUCLEOTIDE SEQUENCE [LARGE SCALE GENOMIC DNA]</scope>
    <source>
        <strain evidence="22 23">DSM 25430</strain>
    </source>
</reference>
<evidence type="ECO:0000259" key="17">
    <source>
        <dbReference type="Pfam" id="PF01077"/>
    </source>
</evidence>
<dbReference type="InterPro" id="IPR005117">
    <property type="entry name" value="NiRdtase/SiRdtase_haem-b_fer"/>
</dbReference>
<dbReference type="HOGENOM" id="CLU_003291_0_0_9"/>
<keyword evidence="12 16" id="KW-0411">Iron-sulfur</keyword>
<evidence type="ECO:0000256" key="9">
    <source>
        <dbReference type="ARBA" id="ARBA00022827"/>
    </source>
</evidence>
<comment type="cofactor">
    <cofactor evidence="16">
        <name>siroheme</name>
        <dbReference type="ChEBI" id="CHEBI:60052"/>
    </cofactor>
    <text evidence="16">Binds 1 siroheme per subunit.</text>
</comment>
<evidence type="ECO:0000256" key="7">
    <source>
        <dbReference type="ARBA" id="ARBA00022714"/>
    </source>
</evidence>
<dbReference type="PANTHER" id="PTHR43809">
    <property type="entry name" value="NITRITE REDUCTASE (NADH) LARGE SUBUNIT"/>
    <property type="match status" value="1"/>
</dbReference>
<name>V9W8W5_9BACL</name>
<keyword evidence="10 22" id="KW-0560">Oxidoreductase</keyword>
<feature type="domain" description="FAD/NAD(P)-binding" evidence="20">
    <location>
        <begin position="9"/>
        <end position="283"/>
    </location>
</feature>
<dbReference type="InterPro" id="IPR036188">
    <property type="entry name" value="FAD/NAD-bd_sf"/>
</dbReference>
<dbReference type="PROSITE" id="PS00365">
    <property type="entry name" value="NIR_SIR"/>
    <property type="match status" value="1"/>
</dbReference>
<dbReference type="Gene3D" id="3.50.50.60">
    <property type="entry name" value="FAD/NAD(P)-binding domain"/>
    <property type="match status" value="2"/>
</dbReference>
<dbReference type="Gene3D" id="1.10.10.1100">
    <property type="entry name" value="BFD-like [2Fe-2S]-binding domain"/>
    <property type="match status" value="2"/>
</dbReference>
<keyword evidence="9 15" id="KW-0274">FAD</keyword>
<dbReference type="SUPFAM" id="SSF55124">
    <property type="entry name" value="Nitrite/Sulfite reductase N-terminal domain-like"/>
    <property type="match status" value="1"/>
</dbReference>
<dbReference type="PATRIC" id="fig|697284.3.peg.2432"/>
<feature type="binding site" evidence="16">
    <location>
        <position position="683"/>
    </location>
    <ligand>
        <name>[4Fe-4S] cluster</name>
        <dbReference type="ChEBI" id="CHEBI:49883"/>
    </ligand>
</feature>
<dbReference type="InterPro" id="IPR045854">
    <property type="entry name" value="NO2/SO3_Rdtase_4Fe4S_sf"/>
</dbReference>
<evidence type="ECO:0000256" key="3">
    <source>
        <dbReference type="ARBA" id="ARBA00010429"/>
    </source>
</evidence>
<dbReference type="eggNOG" id="COG1251">
    <property type="taxonomic scope" value="Bacteria"/>
</dbReference>
<feature type="domain" description="Nitrite/Sulfite reductase ferredoxin-like" evidence="18">
    <location>
        <begin position="561"/>
        <end position="622"/>
    </location>
</feature>
<evidence type="ECO:0000256" key="8">
    <source>
        <dbReference type="ARBA" id="ARBA00022723"/>
    </source>
</evidence>
<dbReference type="SUPFAM" id="SSF51905">
    <property type="entry name" value="FAD/NAD(P)-binding domain"/>
    <property type="match status" value="2"/>
</dbReference>
<feature type="domain" description="BFD-like [2Fe-2S]-binding" evidence="19">
    <location>
        <begin position="485"/>
        <end position="535"/>
    </location>
</feature>
<feature type="domain" description="BFD-like [2Fe-2S]-binding" evidence="19">
    <location>
        <begin position="420"/>
        <end position="469"/>
    </location>
</feature>
<feature type="binding site" evidence="16">
    <location>
        <position position="639"/>
    </location>
    <ligand>
        <name>[4Fe-4S] cluster</name>
        <dbReference type="ChEBI" id="CHEBI:49883"/>
    </ligand>
</feature>
<evidence type="ECO:0000259" key="20">
    <source>
        <dbReference type="Pfam" id="PF07992"/>
    </source>
</evidence>
<dbReference type="Gene3D" id="3.30.390.30">
    <property type="match status" value="1"/>
</dbReference>
<dbReference type="Pfam" id="PF01077">
    <property type="entry name" value="NIR_SIR"/>
    <property type="match status" value="1"/>
</dbReference>
<evidence type="ECO:0000313" key="23">
    <source>
        <dbReference type="Proteomes" id="UP000029431"/>
    </source>
</evidence>
<evidence type="ECO:0000259" key="21">
    <source>
        <dbReference type="Pfam" id="PF18267"/>
    </source>
</evidence>
<evidence type="ECO:0000256" key="11">
    <source>
        <dbReference type="ARBA" id="ARBA00023004"/>
    </source>
</evidence>
<feature type="domain" description="Nitrite/sulphite reductase 4Fe-4S" evidence="17">
    <location>
        <begin position="630"/>
        <end position="767"/>
    </location>
</feature>
<dbReference type="GO" id="GO:0050661">
    <property type="term" value="F:NADP binding"/>
    <property type="evidence" value="ECO:0007669"/>
    <property type="project" value="UniProtKB-UniRule"/>
</dbReference>
<dbReference type="Pfam" id="PF07992">
    <property type="entry name" value="Pyr_redox_2"/>
    <property type="match status" value="1"/>
</dbReference>
<dbReference type="InterPro" id="IPR023753">
    <property type="entry name" value="FAD/NAD-binding_dom"/>
</dbReference>
<dbReference type="PIRSF" id="PIRSF037149">
    <property type="entry name" value="NirB"/>
    <property type="match status" value="1"/>
</dbReference>
<dbReference type="InterPro" id="IPR016156">
    <property type="entry name" value="FAD/NAD-linked_Rdtase_dimer_sf"/>
</dbReference>
<feature type="binding site" evidence="16">
    <location>
        <position position="645"/>
    </location>
    <ligand>
        <name>[4Fe-4S] cluster</name>
        <dbReference type="ChEBI" id="CHEBI:49883"/>
    </ligand>
</feature>
<comment type="similarity">
    <text evidence="3">Belongs to the nitrite and sulfite reductase 4Fe-4S domain family.</text>
</comment>
<dbReference type="GO" id="GO:0051537">
    <property type="term" value="F:2 iron, 2 sulfur cluster binding"/>
    <property type="evidence" value="ECO:0007669"/>
    <property type="project" value="UniProtKB-KW"/>
</dbReference>
<dbReference type="NCBIfam" id="TIGR02374">
    <property type="entry name" value="nitri_red_nirB"/>
    <property type="match status" value="1"/>
</dbReference>
<evidence type="ECO:0000256" key="6">
    <source>
        <dbReference type="ARBA" id="ARBA00022630"/>
    </source>
</evidence>
<evidence type="ECO:0000256" key="12">
    <source>
        <dbReference type="ARBA" id="ARBA00023014"/>
    </source>
</evidence>
<dbReference type="InterPro" id="IPR052034">
    <property type="entry name" value="NasD-like"/>
</dbReference>
<feature type="binding site" description="axial binding residue" evidence="16">
    <location>
        <position position="683"/>
    </location>
    <ligand>
        <name>siroheme</name>
        <dbReference type="ChEBI" id="CHEBI:60052"/>
    </ligand>
    <ligandPart>
        <name>Fe</name>
        <dbReference type="ChEBI" id="CHEBI:18248"/>
    </ligandPart>
</feature>
<dbReference type="UniPathway" id="UPA00653"/>
<dbReference type="PRINTS" id="PR00397">
    <property type="entry name" value="SIROHAEM"/>
</dbReference>
<keyword evidence="7" id="KW-0001">2Fe-2S</keyword>
<accession>V9W8W5</accession>
<dbReference type="Pfam" id="PF03460">
    <property type="entry name" value="NIR_SIR_ferr"/>
    <property type="match status" value="1"/>
</dbReference>
<dbReference type="InterPro" id="IPR007419">
    <property type="entry name" value="BFD-like_2Fe2S-bd_dom"/>
</dbReference>
<evidence type="ECO:0000256" key="14">
    <source>
        <dbReference type="ARBA" id="ARBA00034078"/>
    </source>
</evidence>
<dbReference type="EMBL" id="CP003355">
    <property type="protein sequence ID" value="AHD06329.1"/>
    <property type="molecule type" value="Genomic_DNA"/>
</dbReference>
<dbReference type="FunFam" id="3.50.50.60:FF:000033">
    <property type="entry name" value="Nitrite reductase [NAD(P)H], large subunit"/>
    <property type="match status" value="1"/>
</dbReference>
<dbReference type="AlphaFoldDB" id="V9W8W5"/>
<dbReference type="InterPro" id="IPR041575">
    <property type="entry name" value="Rubredoxin_C"/>
</dbReference>
<feature type="binding site" evidence="16">
    <location>
        <position position="679"/>
    </location>
    <ligand>
        <name>[4Fe-4S] cluster</name>
        <dbReference type="ChEBI" id="CHEBI:49883"/>
    </ligand>
</feature>
<protein>
    <submittedName>
        <fullName evidence="22">Nitrite reductase (NAD(P)H)</fullName>
        <ecNumber evidence="22">1.7.1.4</ecNumber>
    </submittedName>
</protein>
<dbReference type="GO" id="GO:0008942">
    <property type="term" value="F:nitrite reductase [NAD(P)H] activity"/>
    <property type="evidence" value="ECO:0007669"/>
    <property type="project" value="UniProtKB-EC"/>
</dbReference>
<dbReference type="GO" id="GO:0051539">
    <property type="term" value="F:4 iron, 4 sulfur cluster binding"/>
    <property type="evidence" value="ECO:0007669"/>
    <property type="project" value="UniProtKB-KW"/>
</dbReference>
<comment type="pathway">
    <text evidence="2">Nitrogen metabolism; nitrate reduction (assimilation).</text>
</comment>
<keyword evidence="13 15" id="KW-0534">Nitrate assimilation</keyword>
<keyword evidence="11 16" id="KW-0408">Iron</keyword>
<organism evidence="22 23">
    <name type="scientific">Paenibacillus larvae subsp. larvae DSM 25430</name>
    <dbReference type="NCBI Taxonomy" id="697284"/>
    <lineage>
        <taxon>Bacteria</taxon>
        <taxon>Bacillati</taxon>
        <taxon>Bacillota</taxon>
        <taxon>Bacilli</taxon>
        <taxon>Bacillales</taxon>
        <taxon>Paenibacillaceae</taxon>
        <taxon>Paenibacillus</taxon>
    </lineage>
</organism>
<dbReference type="Pfam" id="PF04324">
    <property type="entry name" value="Fer2_BFD"/>
    <property type="match status" value="2"/>
</dbReference>
<dbReference type="InterPro" id="IPR041854">
    <property type="entry name" value="BFD-like_2Fe2S-bd_dom_sf"/>
</dbReference>